<dbReference type="Gene3D" id="3.30.750.24">
    <property type="entry name" value="STAS domain"/>
    <property type="match status" value="1"/>
</dbReference>
<accession>A0A494V0L9</accession>
<gene>
    <name evidence="4" type="ORF">CNQ36_24100</name>
</gene>
<dbReference type="RefSeq" id="WP_121547519.1">
    <property type="nucleotide sequence ID" value="NZ_CP023407.1"/>
</dbReference>
<dbReference type="CDD" id="cd07043">
    <property type="entry name" value="STAS_anti-anti-sigma_factors"/>
    <property type="match status" value="1"/>
</dbReference>
<name>A0A494V0L9_9ACTN</name>
<dbReference type="GO" id="GO:0043856">
    <property type="term" value="F:anti-sigma factor antagonist activity"/>
    <property type="evidence" value="ECO:0007669"/>
    <property type="project" value="InterPro"/>
</dbReference>
<evidence type="ECO:0000259" key="3">
    <source>
        <dbReference type="PROSITE" id="PS50801"/>
    </source>
</evidence>
<proteinExistence type="inferred from homology"/>
<feature type="domain" description="STAS" evidence="3">
    <location>
        <begin position="5"/>
        <end position="115"/>
    </location>
</feature>
<organism evidence="4 5">
    <name type="scientific">Streptomyces fungicidicus</name>
    <dbReference type="NCBI Taxonomy" id="68203"/>
    <lineage>
        <taxon>Bacteria</taxon>
        <taxon>Bacillati</taxon>
        <taxon>Actinomycetota</taxon>
        <taxon>Actinomycetes</taxon>
        <taxon>Kitasatosporales</taxon>
        <taxon>Streptomycetaceae</taxon>
        <taxon>Streptomyces</taxon>
    </lineage>
</organism>
<dbReference type="AlphaFoldDB" id="A0A494V0L9"/>
<evidence type="ECO:0000256" key="1">
    <source>
        <dbReference type="ARBA" id="ARBA00009013"/>
    </source>
</evidence>
<evidence type="ECO:0000313" key="5">
    <source>
        <dbReference type="Proteomes" id="UP000282170"/>
    </source>
</evidence>
<keyword evidence="5" id="KW-1185">Reference proteome</keyword>
<evidence type="ECO:0000256" key="2">
    <source>
        <dbReference type="RuleBase" id="RU003749"/>
    </source>
</evidence>
<dbReference type="GeneID" id="93885936"/>
<evidence type="ECO:0000313" key="4">
    <source>
        <dbReference type="EMBL" id="AYL38216.1"/>
    </source>
</evidence>
<dbReference type="EMBL" id="CP023407">
    <property type="protein sequence ID" value="AYL38216.1"/>
    <property type="molecule type" value="Genomic_DNA"/>
</dbReference>
<dbReference type="InterPro" id="IPR036513">
    <property type="entry name" value="STAS_dom_sf"/>
</dbReference>
<dbReference type="PROSITE" id="PS50801">
    <property type="entry name" value="STAS"/>
    <property type="match status" value="1"/>
</dbReference>
<dbReference type="PANTHER" id="PTHR33495:SF2">
    <property type="entry name" value="ANTI-SIGMA FACTOR ANTAGONIST TM_1081-RELATED"/>
    <property type="match status" value="1"/>
</dbReference>
<dbReference type="InterPro" id="IPR002645">
    <property type="entry name" value="STAS_dom"/>
</dbReference>
<dbReference type="InterPro" id="IPR058548">
    <property type="entry name" value="MlaB-like_STAS"/>
</dbReference>
<dbReference type="SUPFAM" id="SSF52091">
    <property type="entry name" value="SpoIIaa-like"/>
    <property type="match status" value="1"/>
</dbReference>
<reference evidence="4 5" key="1">
    <citation type="submission" date="2017-09" db="EMBL/GenBank/DDBJ databases">
        <authorList>
            <person name="Zhang H."/>
            <person name="Hu S."/>
            <person name="Xu J."/>
            <person name="He Z."/>
        </authorList>
    </citation>
    <scope>NUCLEOTIDE SEQUENCE [LARGE SCALE GENOMIC DNA]</scope>
    <source>
        <strain evidence="4 5">TXX3120</strain>
    </source>
</reference>
<dbReference type="KEGG" id="sfug:CNQ36_24100"/>
<sequence>MSDGRPVAVRESEQAFVVVISGEIDVDAVGELDEAMARAWRASAAVTVLDLSGTVFADSSLLNLLLEAQERYSAEGRLLAVAGPFHPAVTRLFQVTGTADYLPLAENMDAAVRQGDPSH</sequence>
<dbReference type="Pfam" id="PF13466">
    <property type="entry name" value="STAS_2"/>
    <property type="match status" value="1"/>
</dbReference>
<dbReference type="InterPro" id="IPR003658">
    <property type="entry name" value="Anti-sigma_ant"/>
</dbReference>
<protein>
    <recommendedName>
        <fullName evidence="2">Anti-sigma factor antagonist</fullName>
    </recommendedName>
</protein>
<dbReference type="PANTHER" id="PTHR33495">
    <property type="entry name" value="ANTI-SIGMA FACTOR ANTAGONIST TM_1081-RELATED-RELATED"/>
    <property type="match status" value="1"/>
</dbReference>
<dbReference type="NCBIfam" id="TIGR00377">
    <property type="entry name" value="ant_ant_sig"/>
    <property type="match status" value="1"/>
</dbReference>
<dbReference type="Proteomes" id="UP000282170">
    <property type="component" value="Chromosome"/>
</dbReference>
<comment type="similarity">
    <text evidence="1 2">Belongs to the anti-sigma-factor antagonist family.</text>
</comment>